<keyword evidence="2" id="KW-0547">Nucleotide-binding</keyword>
<evidence type="ECO:0008006" key="9">
    <source>
        <dbReference type="Google" id="ProtNLM"/>
    </source>
</evidence>
<keyword evidence="8" id="KW-1185">Reference proteome</keyword>
<dbReference type="GO" id="GO:0005524">
    <property type="term" value="F:ATP binding"/>
    <property type="evidence" value="ECO:0007669"/>
    <property type="project" value="UniProtKB-KW"/>
</dbReference>
<evidence type="ECO:0000256" key="1">
    <source>
        <dbReference type="ARBA" id="ARBA00022679"/>
    </source>
</evidence>
<dbReference type="PANTHER" id="PTHR12227:SF0">
    <property type="entry name" value="GLYCERATE KINASE"/>
    <property type="match status" value="1"/>
</dbReference>
<dbReference type="InterPro" id="IPR025286">
    <property type="entry name" value="MOFRL_assoc_dom"/>
</dbReference>
<dbReference type="GO" id="GO:0008887">
    <property type="term" value="F:glycerate kinase activity"/>
    <property type="evidence" value="ECO:0007669"/>
    <property type="project" value="InterPro"/>
</dbReference>
<sequence>MPKIFKNKDEILNSFNKKGRDTALQALEWGIRGAHPKRSIRNSVSVSGTKLHIFGEELDLSKFKNVWILGAGKASHQMAEEIEFGLGKRITGGKIVTKYGYGKKNLENIDTLEAGHPIPDENGLKAGKEILQLAKDSGEKDLVINLISGGGSALICSPVDGIKLEEMKETTDLLVSCGASIDEINSVRKHISRVKGGKLASAIRPAKTISLIVSDVVGDDLEIISSGPTAPDGTTFEDARKTLERYSPMEKVPQSIIENLNGRENEETLKEGDFGDLDVTNLIISSNDVATEAAAEKGREMGLDTLILSRMIEDESREVGIATGGIVRDIVRSNTPLKPPCLLISGGETTVTIEEGKGEGGPNQEFVLGAAQKISGVEKVAIAAVDTDGTDGPTDVAGGIVDGKTVERLKDTGLELEEVLRTHDAKSALEGINDVLVTSPTGTNVNDLRVAVVL</sequence>
<evidence type="ECO:0000256" key="4">
    <source>
        <dbReference type="ARBA" id="ARBA00022840"/>
    </source>
</evidence>
<dbReference type="Pfam" id="PF13660">
    <property type="entry name" value="DUF4147"/>
    <property type="match status" value="1"/>
</dbReference>
<dbReference type="Gene3D" id="3.40.50.10180">
    <property type="entry name" value="Glycerate kinase, MOFRL-like N-terminal domain"/>
    <property type="match status" value="1"/>
</dbReference>
<feature type="domain" description="MOFRL" evidence="5">
    <location>
        <begin position="341"/>
        <end position="447"/>
    </location>
</feature>
<accession>A0A133UIV0</accession>
<reference evidence="7 8" key="1">
    <citation type="journal article" date="2016" name="Sci. Rep.">
        <title>Metabolic traits of an uncultured archaeal lineage -MSBL1- from brine pools of the Red Sea.</title>
        <authorList>
            <person name="Mwirichia R."/>
            <person name="Alam I."/>
            <person name="Rashid M."/>
            <person name="Vinu M."/>
            <person name="Ba-Alawi W."/>
            <person name="Anthony Kamau A."/>
            <person name="Kamanda Ngugi D."/>
            <person name="Goker M."/>
            <person name="Klenk H.P."/>
            <person name="Bajic V."/>
            <person name="Stingl U."/>
        </authorList>
    </citation>
    <scope>NUCLEOTIDE SEQUENCE [LARGE SCALE GENOMIC DNA]</scope>
    <source>
        <strain evidence="7">SCGC-AAA259E19</strain>
    </source>
</reference>
<proteinExistence type="predicted"/>
<dbReference type="FunFam" id="3.40.50.10180:FF:000001">
    <property type="entry name" value="Glycerate kinase"/>
    <property type="match status" value="1"/>
</dbReference>
<dbReference type="PANTHER" id="PTHR12227">
    <property type="entry name" value="GLYCERATE KINASE"/>
    <property type="match status" value="1"/>
</dbReference>
<dbReference type="AlphaFoldDB" id="A0A133UIV0"/>
<evidence type="ECO:0000259" key="6">
    <source>
        <dbReference type="Pfam" id="PF13660"/>
    </source>
</evidence>
<evidence type="ECO:0000256" key="2">
    <source>
        <dbReference type="ARBA" id="ARBA00022741"/>
    </source>
</evidence>
<keyword evidence="4" id="KW-0067">ATP-binding</keyword>
<protein>
    <recommendedName>
        <fullName evidence="9">Glycerate kinase</fullName>
    </recommendedName>
</protein>
<dbReference type="Pfam" id="PF05161">
    <property type="entry name" value="MOFRL"/>
    <property type="match status" value="1"/>
</dbReference>
<dbReference type="InterPro" id="IPR038614">
    <property type="entry name" value="GK_N_sf"/>
</dbReference>
<dbReference type="InterPro" id="IPR007835">
    <property type="entry name" value="MOFRL"/>
</dbReference>
<dbReference type="InterPro" id="IPR039760">
    <property type="entry name" value="MOFRL_protein"/>
</dbReference>
<dbReference type="GO" id="GO:0005737">
    <property type="term" value="C:cytoplasm"/>
    <property type="evidence" value="ECO:0007669"/>
    <property type="project" value="TreeGrafter"/>
</dbReference>
<comment type="caution">
    <text evidence="7">The sequence shown here is derived from an EMBL/GenBank/DDBJ whole genome shotgun (WGS) entry which is preliminary data.</text>
</comment>
<name>A0A133UIV0_9EURY</name>
<dbReference type="SUPFAM" id="SSF82544">
    <property type="entry name" value="GckA/TtuD-like"/>
    <property type="match status" value="1"/>
</dbReference>
<dbReference type="EMBL" id="LHXO01000077">
    <property type="protein sequence ID" value="KXA94161.1"/>
    <property type="molecule type" value="Genomic_DNA"/>
</dbReference>
<dbReference type="PATRIC" id="fig|1698264.3.peg.1868"/>
<organism evidence="7 8">
    <name type="scientific">candidate division MSBL1 archaeon SCGC-AAA259E19</name>
    <dbReference type="NCBI Taxonomy" id="1698264"/>
    <lineage>
        <taxon>Archaea</taxon>
        <taxon>Methanobacteriati</taxon>
        <taxon>Methanobacteriota</taxon>
        <taxon>candidate division MSBL1</taxon>
    </lineage>
</organism>
<evidence type="ECO:0000313" key="7">
    <source>
        <dbReference type="EMBL" id="KXA94161.1"/>
    </source>
</evidence>
<keyword evidence="1" id="KW-0808">Transferase</keyword>
<evidence type="ECO:0000256" key="3">
    <source>
        <dbReference type="ARBA" id="ARBA00022777"/>
    </source>
</evidence>
<dbReference type="Proteomes" id="UP000070284">
    <property type="component" value="Unassembled WGS sequence"/>
</dbReference>
<evidence type="ECO:0000259" key="5">
    <source>
        <dbReference type="Pfam" id="PF05161"/>
    </source>
</evidence>
<keyword evidence="3" id="KW-0418">Kinase</keyword>
<gene>
    <name evidence="7" type="ORF">AKJ65_05220</name>
</gene>
<dbReference type="InterPro" id="IPR037035">
    <property type="entry name" value="GK-like_C_sf"/>
</dbReference>
<feature type="domain" description="MOFRL-associated" evidence="6">
    <location>
        <begin position="24"/>
        <end position="260"/>
    </location>
</feature>
<dbReference type="Gene3D" id="3.40.1480.10">
    <property type="entry name" value="MOFRL domain"/>
    <property type="match status" value="1"/>
</dbReference>
<evidence type="ECO:0000313" key="8">
    <source>
        <dbReference type="Proteomes" id="UP000070284"/>
    </source>
</evidence>